<reference evidence="3" key="2">
    <citation type="submission" date="2018-06" db="EMBL/GenBank/DDBJ databases">
        <title>Genome sequence of Rhodanobacteraceae bacterium strain Dysh456.</title>
        <authorList>
            <person name="Fukui M."/>
        </authorList>
    </citation>
    <scope>NUCLEOTIDE SEQUENCE [LARGE SCALE GENOMIC DNA]</scope>
    <source>
        <strain evidence="3">Dysh456</strain>
    </source>
</reference>
<gene>
    <name evidence="2" type="ORF">ALSL_2553</name>
</gene>
<evidence type="ECO:0000313" key="3">
    <source>
        <dbReference type="Proteomes" id="UP000270530"/>
    </source>
</evidence>
<dbReference type="EMBL" id="AP018560">
    <property type="protein sequence ID" value="BBD81177.1"/>
    <property type="molecule type" value="Genomic_DNA"/>
</dbReference>
<name>A0A2Z6E7Z9_9GAMM</name>
<dbReference type="KEGG" id="rbd:ALSL_2553"/>
<reference evidence="3" key="1">
    <citation type="submission" date="2018-04" db="EMBL/GenBank/DDBJ databases">
        <authorList>
            <person name="Watanabe M."/>
            <person name="Kojima H."/>
        </authorList>
    </citation>
    <scope>NUCLEOTIDE SEQUENCE [LARGE SCALE GENOMIC DNA]</scope>
    <source>
        <strain evidence="3">Dysh456</strain>
    </source>
</reference>
<sequence>MGGICGHLGHGRDCSGASAAAAQPTKKPAGDETARAIRASRLDKGNGCDAIEAAAAGEMLGQSQV</sequence>
<dbReference type="Proteomes" id="UP000270530">
    <property type="component" value="Chromosome"/>
</dbReference>
<dbReference type="AlphaFoldDB" id="A0A2Z6E7Z9"/>
<organism evidence="2 3">
    <name type="scientific">Aerosticca soli</name>
    <dbReference type="NCBI Taxonomy" id="2010829"/>
    <lineage>
        <taxon>Bacteria</taxon>
        <taxon>Pseudomonadati</taxon>
        <taxon>Pseudomonadota</taxon>
        <taxon>Gammaproteobacteria</taxon>
        <taxon>Lysobacterales</taxon>
        <taxon>Rhodanobacteraceae</taxon>
        <taxon>Aerosticca</taxon>
    </lineage>
</organism>
<keyword evidence="3" id="KW-1185">Reference proteome</keyword>
<protein>
    <submittedName>
        <fullName evidence="2">Uncharacterized protein</fullName>
    </submittedName>
</protein>
<proteinExistence type="predicted"/>
<evidence type="ECO:0000313" key="2">
    <source>
        <dbReference type="EMBL" id="BBD81177.1"/>
    </source>
</evidence>
<accession>A0A2Z6E7Z9</accession>
<feature type="region of interest" description="Disordered" evidence="1">
    <location>
        <begin position="1"/>
        <end position="33"/>
    </location>
</feature>
<evidence type="ECO:0000256" key="1">
    <source>
        <dbReference type="SAM" id="MobiDB-lite"/>
    </source>
</evidence>